<organism evidence="1">
    <name type="scientific">Salix viminalis</name>
    <name type="common">Common osier</name>
    <name type="synonym">Basket willow</name>
    <dbReference type="NCBI Taxonomy" id="40686"/>
    <lineage>
        <taxon>Eukaryota</taxon>
        <taxon>Viridiplantae</taxon>
        <taxon>Streptophyta</taxon>
        <taxon>Embryophyta</taxon>
        <taxon>Tracheophyta</taxon>
        <taxon>Spermatophyta</taxon>
        <taxon>Magnoliopsida</taxon>
        <taxon>eudicotyledons</taxon>
        <taxon>Gunneridae</taxon>
        <taxon>Pentapetalae</taxon>
        <taxon>rosids</taxon>
        <taxon>fabids</taxon>
        <taxon>Malpighiales</taxon>
        <taxon>Salicaceae</taxon>
        <taxon>Saliceae</taxon>
        <taxon>Salix</taxon>
    </lineage>
</organism>
<sequence>MAKLWGVRVLAWPCNRPSIAAQGIMQTHRLASHPSFPIYLRLYAPRPIVMLLMTPPALTNAGLRGMLSPSVLLNEGQHSSCLEIKSTNKVTTSIPSTQSKDLSVEVKSRVPGFLPASGVAAQALRGGSKCLLATSGGGESSPGRTRSPFSRRDDVFPSILFRASSRRPRRAASLTSASSLEARWTIMRGNPRSLTMLPSELFSSNR</sequence>
<reference evidence="1" key="1">
    <citation type="submission" date="2019-03" db="EMBL/GenBank/DDBJ databases">
        <authorList>
            <person name="Mank J."/>
            <person name="Almeida P."/>
        </authorList>
    </citation>
    <scope>NUCLEOTIDE SEQUENCE</scope>
    <source>
        <strain evidence="1">78183</strain>
    </source>
</reference>
<proteinExistence type="predicted"/>
<name>A0A6N2KIW5_SALVM</name>
<evidence type="ECO:0000313" key="1">
    <source>
        <dbReference type="EMBL" id="VFU28444.1"/>
    </source>
</evidence>
<accession>A0A6N2KIW5</accession>
<protein>
    <submittedName>
        <fullName evidence="1">Uncharacterized protein</fullName>
    </submittedName>
</protein>
<dbReference type="EMBL" id="CAADRP010000446">
    <property type="protein sequence ID" value="VFU28444.1"/>
    <property type="molecule type" value="Genomic_DNA"/>
</dbReference>
<dbReference type="AlphaFoldDB" id="A0A6N2KIW5"/>
<gene>
    <name evidence="1" type="ORF">SVIM_LOCUS94502</name>
</gene>